<proteinExistence type="predicted"/>
<sequence>MDEDASDDVTQLMKKYKLTPLEAMRGQKGEKELKTILDRREVGKTSHQWKEKDFSSLNPFDFSWDLNPDNFHYAQDGVSEADFKKKFPDCQIAYADTVEIADNLFKHSTRGGQKPWEGNYASSTANIIDRCYRNWPITPPQFHLHNHEIIISGGHHRFHIALEKGDVRIPFIYETAHKNDFVSLLKSFNESK</sequence>
<dbReference type="OrthoDB" id="8370157at2"/>
<name>A0A1C3RF75_9PROT</name>
<dbReference type="AlphaFoldDB" id="A0A1C3RF75"/>
<dbReference type="RefSeq" id="WP_069186640.1">
    <property type="nucleotide sequence ID" value="NZ_FLYE01000006.1"/>
</dbReference>
<reference evidence="1 2" key="1">
    <citation type="submission" date="2016-07" db="EMBL/GenBank/DDBJ databases">
        <authorList>
            <person name="Lefevre C.T."/>
        </authorList>
    </citation>
    <scope>NUCLEOTIDE SEQUENCE [LARGE SCALE GENOMIC DNA]</scope>
    <source>
        <strain evidence="1">PR1</strain>
    </source>
</reference>
<dbReference type="EMBL" id="FLYE01000006">
    <property type="protein sequence ID" value="SCA55946.1"/>
    <property type="molecule type" value="Genomic_DNA"/>
</dbReference>
<evidence type="ECO:0000313" key="2">
    <source>
        <dbReference type="Proteomes" id="UP000231658"/>
    </source>
</evidence>
<accession>A0A1C3RF75</accession>
<evidence type="ECO:0000313" key="1">
    <source>
        <dbReference type="EMBL" id="SCA55946.1"/>
    </source>
</evidence>
<protein>
    <recommendedName>
        <fullName evidence="3">ParB/Sulfiredoxin domain-containing protein</fullName>
    </recommendedName>
</protein>
<organism evidence="1 2">
    <name type="scientific">Candidatus Terasakiella magnetica</name>
    <dbReference type="NCBI Taxonomy" id="1867952"/>
    <lineage>
        <taxon>Bacteria</taxon>
        <taxon>Pseudomonadati</taxon>
        <taxon>Pseudomonadota</taxon>
        <taxon>Alphaproteobacteria</taxon>
        <taxon>Rhodospirillales</taxon>
        <taxon>Terasakiellaceae</taxon>
        <taxon>Terasakiella</taxon>
    </lineage>
</organism>
<gene>
    <name evidence="1" type="ORF">MTBPR1_140064</name>
</gene>
<evidence type="ECO:0008006" key="3">
    <source>
        <dbReference type="Google" id="ProtNLM"/>
    </source>
</evidence>
<dbReference type="STRING" id="1867952.MTBPR1_140064"/>
<dbReference type="Proteomes" id="UP000231658">
    <property type="component" value="Unassembled WGS sequence"/>
</dbReference>
<keyword evidence="2" id="KW-1185">Reference proteome</keyword>